<dbReference type="PANTHER" id="PTHR30509:SF9">
    <property type="entry name" value="MULTIDRUG RESISTANCE PROTEIN MDTO"/>
    <property type="match status" value="1"/>
</dbReference>
<feature type="transmembrane region" description="Helical" evidence="6">
    <location>
        <begin position="526"/>
        <end position="547"/>
    </location>
</feature>
<protein>
    <submittedName>
        <fullName evidence="8">p-hydroxybenzoic acid efflux pump subunit</fullName>
    </submittedName>
</protein>
<comment type="caution">
    <text evidence="8">The sequence shown here is derived from an EMBL/GenBank/DDBJ whole genome shotgun (WGS) entry which is preliminary data.</text>
</comment>
<feature type="transmembrane region" description="Helical" evidence="6">
    <location>
        <begin position="155"/>
        <end position="176"/>
    </location>
</feature>
<keyword evidence="3 6" id="KW-0812">Transmembrane</keyword>
<evidence type="ECO:0000313" key="9">
    <source>
        <dbReference type="Proteomes" id="UP001190926"/>
    </source>
</evidence>
<dbReference type="Pfam" id="PF13515">
    <property type="entry name" value="FUSC_2"/>
    <property type="match status" value="1"/>
</dbReference>
<name>A0AAD4IS95_PERFH</name>
<keyword evidence="9" id="KW-1185">Reference proteome</keyword>
<dbReference type="AlphaFoldDB" id="A0AAD4IS95"/>
<evidence type="ECO:0000259" key="7">
    <source>
        <dbReference type="Pfam" id="PF13515"/>
    </source>
</evidence>
<keyword evidence="5 6" id="KW-0472">Membrane</keyword>
<feature type="transmembrane region" description="Helical" evidence="6">
    <location>
        <begin position="497"/>
        <end position="514"/>
    </location>
</feature>
<sequence>MAATPQNQHDRARAMWRRCLASAFRTALACTIVGVATLYGPAYISRQITFPAFSYVTVILIITDATLGDGLRGCWLALYATVLGVCPSILNLWLIGPARLTTTTTSAVVAVSAFVVALPENTHLITKRIALGQIVLAYIIAFINGAETEPIMHPLHLAVSTALGVAACVLALLLPFPNLAYCQVTRNCKLYTENASERLKLFIKAFSADDKSSPNALICQAKSLNKAGNKFLHCIKSKQESMQWEIIPIKFLKSYEKNPGEKLQGLETILRGMENAVENCSEFPVSLLNTQLKDDIVTVEEKILNQVKNMAVQNSVLPQSDEDREMDNCKFLQTLHETASTSLKDLPSLFFVFCLKLLLQTKPSSNDAAAAAKEAPKDSQKERESFLYKLRNNTPFTINKKRLMPALKCSLSLGFAVFFGLVYSKENGYWSGLPVAISLAAAREATFKVANIKAQGTVLGTVYGVVGCFVFERYVKIRFVSLLPWFIFSSFLRQSKMYGQAGGVSAVIGAVLILGRRNFGAPRDFAIARIVETFIGLSCSIMVDILLQPTRASVLAKLELSMSLQSLREAVEAINLGSSGLEERLKKLRFHVNELGKFIEEAEVEPNFWFLPFHSACYVKVKVSLSKVVDFLHFGSHALRFLDQESEDVESKVWNEAADMLETDLKLFKDAVCSRVKCFEEVILVKSIVELEEEYDKGKSCLDLEKGKSGNLHAIQWRSGRGDDDASSKKGAMSVLRHVDGFVGGEREVEEVKNGVVLSLGALLYCMDGVLKESKEIEKGIEEVVQWENPSRRVDLQDIVCKLRALKKSVTI</sequence>
<dbReference type="EMBL" id="SDAM02003674">
    <property type="protein sequence ID" value="KAH6820547.1"/>
    <property type="molecule type" value="Genomic_DNA"/>
</dbReference>
<feature type="transmembrane region" description="Helical" evidence="6">
    <location>
        <begin position="100"/>
        <end position="118"/>
    </location>
</feature>
<dbReference type="Proteomes" id="UP001190926">
    <property type="component" value="Unassembled WGS sequence"/>
</dbReference>
<feature type="transmembrane region" description="Helical" evidence="6">
    <location>
        <begin position="74"/>
        <end position="94"/>
    </location>
</feature>
<proteinExistence type="predicted"/>
<comment type="subcellular location">
    <subcellularLocation>
        <location evidence="1">Cell membrane</location>
        <topology evidence="1">Multi-pass membrane protein</topology>
    </subcellularLocation>
</comment>
<feature type="domain" description="Integral membrane bound transporter" evidence="7">
    <location>
        <begin position="416"/>
        <end position="543"/>
    </location>
</feature>
<keyword evidence="4 6" id="KW-1133">Transmembrane helix</keyword>
<feature type="transmembrane region" description="Helical" evidence="6">
    <location>
        <begin position="20"/>
        <end position="42"/>
    </location>
</feature>
<dbReference type="GO" id="GO:0005886">
    <property type="term" value="C:plasma membrane"/>
    <property type="evidence" value="ECO:0007669"/>
    <property type="project" value="UniProtKB-SubCell"/>
</dbReference>
<reference evidence="8 9" key="1">
    <citation type="journal article" date="2021" name="Nat. Commun.">
        <title>Incipient diploidization of the medicinal plant Perilla within 10,000 years.</title>
        <authorList>
            <person name="Zhang Y."/>
            <person name="Shen Q."/>
            <person name="Leng L."/>
            <person name="Zhang D."/>
            <person name="Chen S."/>
            <person name="Shi Y."/>
            <person name="Ning Z."/>
            <person name="Chen S."/>
        </authorList>
    </citation>
    <scope>NUCLEOTIDE SEQUENCE [LARGE SCALE GENOMIC DNA]</scope>
    <source>
        <strain evidence="9">cv. PC099</strain>
    </source>
</reference>
<evidence type="ECO:0000256" key="1">
    <source>
        <dbReference type="ARBA" id="ARBA00004651"/>
    </source>
</evidence>
<feature type="transmembrane region" description="Helical" evidence="6">
    <location>
        <begin position="48"/>
        <end position="67"/>
    </location>
</feature>
<accession>A0AAD4IS95</accession>
<dbReference type="InterPro" id="IPR049453">
    <property type="entry name" value="Memb_transporter_dom"/>
</dbReference>
<organism evidence="8 9">
    <name type="scientific">Perilla frutescens var. hirtella</name>
    <name type="common">Perilla citriodora</name>
    <name type="synonym">Perilla setoyensis</name>
    <dbReference type="NCBI Taxonomy" id="608512"/>
    <lineage>
        <taxon>Eukaryota</taxon>
        <taxon>Viridiplantae</taxon>
        <taxon>Streptophyta</taxon>
        <taxon>Embryophyta</taxon>
        <taxon>Tracheophyta</taxon>
        <taxon>Spermatophyta</taxon>
        <taxon>Magnoliopsida</taxon>
        <taxon>eudicotyledons</taxon>
        <taxon>Gunneridae</taxon>
        <taxon>Pentapetalae</taxon>
        <taxon>asterids</taxon>
        <taxon>lamiids</taxon>
        <taxon>Lamiales</taxon>
        <taxon>Lamiaceae</taxon>
        <taxon>Nepetoideae</taxon>
        <taxon>Elsholtzieae</taxon>
        <taxon>Perilla</taxon>
    </lineage>
</organism>
<feature type="transmembrane region" description="Helical" evidence="6">
    <location>
        <begin position="406"/>
        <end position="423"/>
    </location>
</feature>
<dbReference type="PANTHER" id="PTHR30509">
    <property type="entry name" value="P-HYDROXYBENZOIC ACID EFFLUX PUMP SUBUNIT-RELATED"/>
    <property type="match status" value="1"/>
</dbReference>
<evidence type="ECO:0000256" key="3">
    <source>
        <dbReference type="ARBA" id="ARBA00022692"/>
    </source>
</evidence>
<feature type="transmembrane region" description="Helical" evidence="6">
    <location>
        <begin position="125"/>
        <end position="143"/>
    </location>
</feature>
<evidence type="ECO:0000256" key="2">
    <source>
        <dbReference type="ARBA" id="ARBA00022475"/>
    </source>
</evidence>
<evidence type="ECO:0000256" key="6">
    <source>
        <dbReference type="SAM" id="Phobius"/>
    </source>
</evidence>
<evidence type="ECO:0000256" key="4">
    <source>
        <dbReference type="ARBA" id="ARBA00022989"/>
    </source>
</evidence>
<keyword evidence="2" id="KW-1003">Cell membrane</keyword>
<gene>
    <name evidence="8" type="ORF">C2S53_019537</name>
</gene>
<evidence type="ECO:0000256" key="5">
    <source>
        <dbReference type="ARBA" id="ARBA00023136"/>
    </source>
</evidence>
<evidence type="ECO:0000313" key="8">
    <source>
        <dbReference type="EMBL" id="KAH6820547.1"/>
    </source>
</evidence>